<dbReference type="EMBL" id="CP027843">
    <property type="protein sequence ID" value="AVQ10443.1"/>
    <property type="molecule type" value="Genomic_DNA"/>
</dbReference>
<dbReference type="AlphaFoldDB" id="A0A2P1QNI4"/>
<gene>
    <name evidence="1" type="ORF">XB16_0082</name>
</gene>
<protein>
    <submittedName>
        <fullName evidence="1">PIN domain protein</fullName>
    </submittedName>
</protein>
<evidence type="ECO:0000313" key="1">
    <source>
        <dbReference type="EMBL" id="AVQ10443.1"/>
    </source>
</evidence>
<accession>A0A2P1QNI4</accession>
<reference evidence="1 2" key="1">
    <citation type="journal article" date="2015" name="Genome Announc.">
        <title>Draft Genome Sequences of Leptospira santarosai Strains U160, U164, and U233, Isolated from Asymptomatic Cattle.</title>
        <authorList>
            <person name="Kremer F.S."/>
            <person name="Eslabao M.R."/>
            <person name="Provisor M."/>
            <person name="Woloski R.D."/>
            <person name="Ramires O.V."/>
            <person name="Moreno L.Z."/>
            <person name="Moreno A.M."/>
            <person name="Hamond C."/>
            <person name="Lilenbaum W."/>
            <person name="Dellagostin O.A."/>
        </authorList>
    </citation>
    <scope>NUCLEOTIDE SEQUENCE [LARGE SCALE GENOMIC DNA]</scope>
    <source>
        <strain evidence="1 2">U160</strain>
    </source>
</reference>
<evidence type="ECO:0000313" key="2">
    <source>
        <dbReference type="Proteomes" id="UP000033961"/>
    </source>
</evidence>
<proteinExistence type="predicted"/>
<dbReference type="Proteomes" id="UP000033961">
    <property type="component" value="Chromosome I"/>
</dbReference>
<sequence>MSKHKNQVGPLISQQPIVHEIIFGELLQAIFTQRATS</sequence>
<organism evidence="1 2">
    <name type="scientific">Leptospira santarosai</name>
    <dbReference type="NCBI Taxonomy" id="28183"/>
    <lineage>
        <taxon>Bacteria</taxon>
        <taxon>Pseudomonadati</taxon>
        <taxon>Spirochaetota</taxon>
        <taxon>Spirochaetia</taxon>
        <taxon>Leptospirales</taxon>
        <taxon>Leptospiraceae</taxon>
        <taxon>Leptospira</taxon>
    </lineage>
</organism>
<name>A0A2P1QNI4_9LEPT</name>